<evidence type="ECO:0000259" key="6">
    <source>
        <dbReference type="Pfam" id="PF04545"/>
    </source>
</evidence>
<evidence type="ECO:0000256" key="3">
    <source>
        <dbReference type="ARBA" id="ARBA00023125"/>
    </source>
</evidence>
<gene>
    <name evidence="7" type="ORF">KHQ06_22450</name>
</gene>
<reference evidence="7 8" key="1">
    <citation type="submission" date="2021-04" db="EMBL/GenBank/DDBJ databases">
        <title>Nocardia tengchongensis.</title>
        <authorList>
            <person name="Zhuang k."/>
            <person name="Ran Y."/>
            <person name="Li W."/>
        </authorList>
    </citation>
    <scope>NUCLEOTIDE SEQUENCE [LARGE SCALE GENOMIC DNA]</scope>
    <source>
        <strain evidence="7 8">CFH S0057</strain>
    </source>
</reference>
<evidence type="ECO:0000313" key="8">
    <source>
        <dbReference type="Proteomes" id="UP000683310"/>
    </source>
</evidence>
<dbReference type="Proteomes" id="UP000683310">
    <property type="component" value="Chromosome"/>
</dbReference>
<accession>A0ABX8CL00</accession>
<keyword evidence="1" id="KW-0805">Transcription regulation</keyword>
<dbReference type="Pfam" id="PF04539">
    <property type="entry name" value="Sigma70_r3"/>
    <property type="match status" value="1"/>
</dbReference>
<dbReference type="EMBL" id="CP074371">
    <property type="protein sequence ID" value="QVI19200.1"/>
    <property type="molecule type" value="Genomic_DNA"/>
</dbReference>
<dbReference type="RefSeq" id="WP_213555234.1">
    <property type="nucleotide sequence ID" value="NZ_JBHZDI010000017.1"/>
</dbReference>
<dbReference type="PANTHER" id="PTHR30385">
    <property type="entry name" value="SIGMA FACTOR F FLAGELLAR"/>
    <property type="match status" value="1"/>
</dbReference>
<evidence type="ECO:0000256" key="2">
    <source>
        <dbReference type="ARBA" id="ARBA00023082"/>
    </source>
</evidence>
<sequence>MGAGIADQSIRRRAGRGGERYDDVEPLLAELTEYAIGDARRTALRQQVIGRCLPVAEHIARRFGGRGENYEALTHRLARPPNAGEIATELGVDLADVVQAVVAGNAYRTTSIDAATENDDNVSRPALGFLVAEEPGYLLVDDCLAVKPLFATLSDRERQVLAWRFFESQTQLQIARQLGISQIQVSRILSRTLEGLRERASRD</sequence>
<keyword evidence="2" id="KW-0731">Sigma factor</keyword>
<evidence type="ECO:0000313" key="7">
    <source>
        <dbReference type="EMBL" id="QVI19200.1"/>
    </source>
</evidence>
<dbReference type="SUPFAM" id="SSF88659">
    <property type="entry name" value="Sigma3 and sigma4 domains of RNA polymerase sigma factors"/>
    <property type="match status" value="2"/>
</dbReference>
<feature type="domain" description="RNA polymerase sigma-70 region 4" evidence="6">
    <location>
        <begin position="150"/>
        <end position="198"/>
    </location>
</feature>
<evidence type="ECO:0000256" key="1">
    <source>
        <dbReference type="ARBA" id="ARBA00023015"/>
    </source>
</evidence>
<evidence type="ECO:0000259" key="5">
    <source>
        <dbReference type="Pfam" id="PF04539"/>
    </source>
</evidence>
<dbReference type="InterPro" id="IPR013324">
    <property type="entry name" value="RNA_pol_sigma_r3/r4-like"/>
</dbReference>
<dbReference type="InterPro" id="IPR007624">
    <property type="entry name" value="RNA_pol_sigma70_r3"/>
</dbReference>
<keyword evidence="4" id="KW-0804">Transcription</keyword>
<evidence type="ECO:0000256" key="4">
    <source>
        <dbReference type="ARBA" id="ARBA00023163"/>
    </source>
</evidence>
<dbReference type="InterPro" id="IPR007630">
    <property type="entry name" value="RNA_pol_sigma70_r4"/>
</dbReference>
<dbReference type="CDD" id="cd06171">
    <property type="entry name" value="Sigma70_r4"/>
    <property type="match status" value="1"/>
</dbReference>
<keyword evidence="3" id="KW-0238">DNA-binding</keyword>
<organism evidence="7 8">
    <name type="scientific">Nocardia tengchongensis</name>
    <dbReference type="NCBI Taxonomy" id="2055889"/>
    <lineage>
        <taxon>Bacteria</taxon>
        <taxon>Bacillati</taxon>
        <taxon>Actinomycetota</taxon>
        <taxon>Actinomycetes</taxon>
        <taxon>Mycobacteriales</taxon>
        <taxon>Nocardiaceae</taxon>
        <taxon>Nocardia</taxon>
    </lineage>
</organism>
<keyword evidence="8" id="KW-1185">Reference proteome</keyword>
<name>A0ABX8CL00_9NOCA</name>
<proteinExistence type="predicted"/>
<protein>
    <submittedName>
        <fullName evidence="7">RNA polymerase sigma factor SigF</fullName>
    </submittedName>
</protein>
<dbReference type="PANTHER" id="PTHR30385:SF4">
    <property type="entry name" value="RNA POLYMERASE SIGMA-E FACTOR"/>
    <property type="match status" value="1"/>
</dbReference>
<feature type="domain" description="RNA polymerase sigma-70 region 3" evidence="5">
    <location>
        <begin position="72"/>
        <end position="121"/>
    </location>
</feature>
<dbReference type="Pfam" id="PF04545">
    <property type="entry name" value="Sigma70_r4"/>
    <property type="match status" value="1"/>
</dbReference>
<dbReference type="Gene3D" id="1.20.140.160">
    <property type="match status" value="1"/>
</dbReference>